<keyword evidence="4" id="KW-1185">Reference proteome</keyword>
<feature type="chain" id="PRO_5024856417" description="Cyanovirin-N domain-containing protein" evidence="2">
    <location>
        <begin position="17"/>
        <end position="225"/>
    </location>
</feature>
<evidence type="ECO:0000313" key="3">
    <source>
        <dbReference type="EMBL" id="KAE8143112.1"/>
    </source>
</evidence>
<sequence length="225" mass="24638">MYRAWIIITLILSVLAATQGPGESSTAGEGFKGGLRRVGSKIGGSIRHPKRELYVCSKVEATMLQQFDRIRWHVVAQCPHRDIGRITKPKPQKDGENQQGSKPQVGNNPNENMGIAVSRLPLDKCLGWDEQNGQFTWTADGNGIEKGHCSECKVEEGEPVPKVETGKGKSPERGMSSILTCKCDKKKGEAGKADVKFYLVGKLKVESNGAISCHGYKEKMRANID</sequence>
<dbReference type="GeneID" id="43642624"/>
<dbReference type="Gene3D" id="2.30.60.10">
    <property type="entry name" value="Cyanovirin-N"/>
    <property type="match status" value="1"/>
</dbReference>
<evidence type="ECO:0000256" key="2">
    <source>
        <dbReference type="SAM" id="SignalP"/>
    </source>
</evidence>
<dbReference type="OrthoDB" id="4473223at2759"/>
<feature type="compositionally biased region" description="Polar residues" evidence="1">
    <location>
        <begin position="97"/>
        <end position="111"/>
    </location>
</feature>
<dbReference type="InterPro" id="IPR036673">
    <property type="entry name" value="Cyanovirin-N_sf"/>
</dbReference>
<protein>
    <recommendedName>
        <fullName evidence="5">Cyanovirin-N domain-containing protein</fullName>
    </recommendedName>
</protein>
<feature type="region of interest" description="Disordered" evidence="1">
    <location>
        <begin position="83"/>
        <end position="113"/>
    </location>
</feature>
<feature type="signal peptide" evidence="2">
    <location>
        <begin position="1"/>
        <end position="16"/>
    </location>
</feature>
<keyword evidence="2" id="KW-0732">Signal</keyword>
<name>A0A5N6T9X9_ASPPS</name>
<evidence type="ECO:0008006" key="5">
    <source>
        <dbReference type="Google" id="ProtNLM"/>
    </source>
</evidence>
<dbReference type="AlphaFoldDB" id="A0A5N6T9X9"/>
<proteinExistence type="predicted"/>
<feature type="compositionally biased region" description="Basic and acidic residues" evidence="1">
    <location>
        <begin position="83"/>
        <end position="96"/>
    </location>
</feature>
<reference evidence="3 4" key="1">
    <citation type="submission" date="2019-04" db="EMBL/GenBank/DDBJ databases">
        <title>Friends and foes A comparative genomics study of 23 Aspergillus species from section Flavi.</title>
        <authorList>
            <consortium name="DOE Joint Genome Institute"/>
            <person name="Kjaerbolling I."/>
            <person name="Vesth T."/>
            <person name="Frisvad J.C."/>
            <person name="Nybo J.L."/>
            <person name="Theobald S."/>
            <person name="Kildgaard S."/>
            <person name="Isbrandt T."/>
            <person name="Kuo A."/>
            <person name="Sato A."/>
            <person name="Lyhne E.K."/>
            <person name="Kogle M.E."/>
            <person name="Wiebenga A."/>
            <person name="Kun R.S."/>
            <person name="Lubbers R.J."/>
            <person name="Makela M.R."/>
            <person name="Barry K."/>
            <person name="Chovatia M."/>
            <person name="Clum A."/>
            <person name="Daum C."/>
            <person name="Haridas S."/>
            <person name="He G."/>
            <person name="LaButti K."/>
            <person name="Lipzen A."/>
            <person name="Mondo S."/>
            <person name="Riley R."/>
            <person name="Salamov A."/>
            <person name="Simmons B.A."/>
            <person name="Magnuson J.K."/>
            <person name="Henrissat B."/>
            <person name="Mortensen U.H."/>
            <person name="Larsen T.O."/>
            <person name="Devries R.P."/>
            <person name="Grigoriev I.V."/>
            <person name="Machida M."/>
            <person name="Baker S.E."/>
            <person name="Andersen M.R."/>
        </authorList>
    </citation>
    <scope>NUCLEOTIDE SEQUENCE [LARGE SCALE GENOMIC DNA]</scope>
    <source>
        <strain evidence="3 4">CBS 117625</strain>
    </source>
</reference>
<dbReference type="RefSeq" id="XP_031919175.1">
    <property type="nucleotide sequence ID" value="XM_032058414.1"/>
</dbReference>
<evidence type="ECO:0000313" key="4">
    <source>
        <dbReference type="Proteomes" id="UP000325672"/>
    </source>
</evidence>
<gene>
    <name evidence="3" type="ORF">BDV38DRAFT_277141</name>
</gene>
<accession>A0A5N6T9X9</accession>
<dbReference type="Proteomes" id="UP000325672">
    <property type="component" value="Unassembled WGS sequence"/>
</dbReference>
<evidence type="ECO:0000256" key="1">
    <source>
        <dbReference type="SAM" id="MobiDB-lite"/>
    </source>
</evidence>
<organism evidence="3 4">
    <name type="scientific">Aspergillus pseudotamarii</name>
    <dbReference type="NCBI Taxonomy" id="132259"/>
    <lineage>
        <taxon>Eukaryota</taxon>
        <taxon>Fungi</taxon>
        <taxon>Dikarya</taxon>
        <taxon>Ascomycota</taxon>
        <taxon>Pezizomycotina</taxon>
        <taxon>Eurotiomycetes</taxon>
        <taxon>Eurotiomycetidae</taxon>
        <taxon>Eurotiales</taxon>
        <taxon>Aspergillaceae</taxon>
        <taxon>Aspergillus</taxon>
        <taxon>Aspergillus subgen. Circumdati</taxon>
    </lineage>
</organism>
<dbReference type="EMBL" id="ML743552">
    <property type="protein sequence ID" value="KAE8143112.1"/>
    <property type="molecule type" value="Genomic_DNA"/>
</dbReference>